<dbReference type="Proteomes" id="UP000193553">
    <property type="component" value="Unassembled WGS sequence"/>
</dbReference>
<evidence type="ECO:0000313" key="2">
    <source>
        <dbReference type="Proteomes" id="UP000193553"/>
    </source>
</evidence>
<sequence length="1066" mass="117470">MEIGADSTQDDLARVEAARKHLHAAGFNEDTINRAVKELLPRLSHKAQIQAIVTRLGLAADGDIARAWTAISQAHGKAHGRALYQSLAVDAEFRARWQDPFDTVMRGLMIALQGKYAALMQRVDQLAAMPDRGAAVTSFVKEIPGALPLLWHFFNQLQAPDWLPHLAKQNLLAAPTLPPDEDAESEGLLLRQWPAGRYLLRMANSPDSEARALIVRALRDVGASRHPDVHQIGIEVLAALPPDDAASLLDLAETWLTRDARFVMAQGPHDLLKRLALGGHAPAALRVARALFQVFDQDGQLGTLFSRHMYEHFLPGAVKALAPVCGVETVALLCDLLDQSIRISGRFHDEPPSDYTTYLSQQISEHGTKHDVLGGLISGIALAAKLAIETAPACTREVVLQINSHPARIFVRLALYVLSFNPCEAPELAKAYLTDANLIEAGWCRAEYAALARAWFPSLPAGVQEQILAIVDGVPAKYRNGWKERFEAQNNKPPTAENARKFNASVVRDLLWLWRSALPDERQAALTSIVEELGDPDAWRRQFDEPEAPPPAAPSFSSAPIDDIIAFLKTWRPPEDGKRETATALAQRLRNAAIENAAHYSANAARFIVVPLLYVRAVLEGLENAFNNRTDIDWDGAVALIAKVIQSSERPSGGLEGDDADSSWVRKAAADLLASGLRQGAQGIPFAHAALVIDLIQDFYRTAPRQPETEAFEESYRSYPFYGAKGTTRGTAVKLVLVSLFWLSKDAGSVVGRSPQAALDNLPAFRAILDAELRDVASSGRIPRAIIGRYLTWLFYFGESWVRAHLAELFPAGDVSLRDATWVSHLTTDSQPVKELAPEMRDCYVAEICRLGQDEGPGDHLHVEERLAEYLVMLYIWSALPNDVFELFWNTAPASARKHAMWFLGTQLGLSTDKIPKPFRSRAVSYWDRRLAAARASADPDHFREELEALGQFFIQGNIDGTWLMDQVLAMADGGFAPSEPYGVLDHLSKLSTGHPQRAVEVLAALVKNLRFDRWVYMTQQQALRRILENGLASGSEQARSFATEAISYLAALGDGGYLDLLPKDK</sequence>
<proteinExistence type="predicted"/>
<evidence type="ECO:0000313" key="1">
    <source>
        <dbReference type="EMBL" id="OSJ06151.1"/>
    </source>
</evidence>
<protein>
    <submittedName>
        <fullName evidence="1">Uncharacterized protein</fullName>
    </submittedName>
</protein>
<reference evidence="1 2" key="1">
    <citation type="submission" date="2017-03" db="EMBL/GenBank/DDBJ databases">
        <title>Whole genome sequences of fourteen strains of Bradyrhizobium canariense and one strain of Bradyrhizobium japonicum isolated from Lupinus (Papilionoideae: Genisteae) species in Algeria.</title>
        <authorList>
            <person name="Crovadore J."/>
            <person name="Chekireb D."/>
            <person name="Brachmann A."/>
            <person name="Chablais R."/>
            <person name="Cochard B."/>
            <person name="Lefort F."/>
        </authorList>
    </citation>
    <scope>NUCLEOTIDE SEQUENCE [LARGE SCALE GENOMIC DNA]</scope>
    <source>
        <strain evidence="1 2">UBMA195</strain>
    </source>
</reference>
<organism evidence="1 2">
    <name type="scientific">Bradyrhizobium canariense</name>
    <dbReference type="NCBI Taxonomy" id="255045"/>
    <lineage>
        <taxon>Bacteria</taxon>
        <taxon>Pseudomonadati</taxon>
        <taxon>Pseudomonadota</taxon>
        <taxon>Alphaproteobacteria</taxon>
        <taxon>Hyphomicrobiales</taxon>
        <taxon>Nitrobacteraceae</taxon>
        <taxon>Bradyrhizobium</taxon>
    </lineage>
</organism>
<dbReference type="EMBL" id="NAFI01000180">
    <property type="protein sequence ID" value="OSJ06151.1"/>
    <property type="molecule type" value="Genomic_DNA"/>
</dbReference>
<accession>A0A1X3H4T3</accession>
<comment type="caution">
    <text evidence="1">The sequence shown here is derived from an EMBL/GenBank/DDBJ whole genome shotgun (WGS) entry which is preliminary data.</text>
</comment>
<dbReference type="AlphaFoldDB" id="A0A1X3H4T3"/>
<name>A0A1X3H4T3_9BRAD</name>
<gene>
    <name evidence="1" type="ORF">BSZ18_23715</name>
</gene>